<evidence type="ECO:0000256" key="5">
    <source>
        <dbReference type="ARBA" id="ARBA00022847"/>
    </source>
</evidence>
<dbReference type="Proteomes" id="UP000014500">
    <property type="component" value="Unassembled WGS sequence"/>
</dbReference>
<dbReference type="HOGENOM" id="CLU_006855_7_2_1"/>
<dbReference type="PRINTS" id="PR00176">
    <property type="entry name" value="NANEUSMPORT"/>
</dbReference>
<feature type="transmembrane region" description="Helical" evidence="11">
    <location>
        <begin position="196"/>
        <end position="213"/>
    </location>
</feature>
<dbReference type="OMA" id="HAESMKA"/>
<evidence type="ECO:0000256" key="11">
    <source>
        <dbReference type="SAM" id="Phobius"/>
    </source>
</evidence>
<proteinExistence type="inferred from homology"/>
<feature type="transmembrane region" description="Helical" evidence="11">
    <location>
        <begin position="118"/>
        <end position="146"/>
    </location>
</feature>
<dbReference type="EnsemblMetazoa" id="SMAR008662-RA">
    <property type="protein sequence ID" value="SMAR008662-PA"/>
    <property type="gene ID" value="SMAR008662"/>
</dbReference>
<feature type="transmembrane region" description="Helical" evidence="11">
    <location>
        <begin position="489"/>
        <end position="512"/>
    </location>
</feature>
<dbReference type="InterPro" id="IPR037272">
    <property type="entry name" value="SNS_sf"/>
</dbReference>
<dbReference type="GO" id="GO:0089718">
    <property type="term" value="P:amino acid import across plasma membrane"/>
    <property type="evidence" value="ECO:0007669"/>
    <property type="project" value="TreeGrafter"/>
</dbReference>
<feature type="transmembrane region" description="Helical" evidence="11">
    <location>
        <begin position="44"/>
        <end position="63"/>
    </location>
</feature>
<feature type="binding site" evidence="9">
    <location>
        <position position="429"/>
    </location>
    <ligand>
        <name>Na(+)</name>
        <dbReference type="ChEBI" id="CHEBI:29101"/>
        <label>1</label>
    </ligand>
</feature>
<evidence type="ECO:0000256" key="3">
    <source>
        <dbReference type="ARBA" id="ARBA00022448"/>
    </source>
</evidence>
<dbReference type="eggNOG" id="KOG3659">
    <property type="taxonomic scope" value="Eukaryota"/>
</dbReference>
<evidence type="ECO:0000256" key="10">
    <source>
        <dbReference type="RuleBase" id="RU003732"/>
    </source>
</evidence>
<feature type="transmembrane region" description="Helical" evidence="11">
    <location>
        <begin position="225"/>
        <end position="245"/>
    </location>
</feature>
<dbReference type="AlphaFoldDB" id="T1J4W5"/>
<dbReference type="InterPro" id="IPR000175">
    <property type="entry name" value="Na/ntran_symport"/>
</dbReference>
<feature type="binding site" evidence="9">
    <location>
        <position position="313"/>
    </location>
    <ligand>
        <name>Na(+)</name>
        <dbReference type="ChEBI" id="CHEBI:29101"/>
        <label>1</label>
    </ligand>
</feature>
<keyword evidence="6 11" id="KW-1133">Transmembrane helix</keyword>
<keyword evidence="9" id="KW-0479">Metal-binding</keyword>
<dbReference type="PANTHER" id="PTHR11616">
    <property type="entry name" value="SODIUM/CHLORIDE DEPENDENT TRANSPORTER"/>
    <property type="match status" value="1"/>
</dbReference>
<evidence type="ECO:0000313" key="13">
    <source>
        <dbReference type="Proteomes" id="UP000014500"/>
    </source>
</evidence>
<dbReference type="CDD" id="cd10332">
    <property type="entry name" value="SLC6sbd-B0AT-like"/>
    <property type="match status" value="1"/>
</dbReference>
<keyword evidence="7 11" id="KW-0472">Membrane</keyword>
<protein>
    <recommendedName>
        <fullName evidence="10">Transporter</fullName>
    </recommendedName>
</protein>
<feature type="transmembrane region" description="Helical" evidence="11">
    <location>
        <begin position="420"/>
        <end position="446"/>
    </location>
</feature>
<evidence type="ECO:0000256" key="4">
    <source>
        <dbReference type="ARBA" id="ARBA00022692"/>
    </source>
</evidence>
<dbReference type="PROSITE" id="PS50267">
    <property type="entry name" value="NA_NEUROTRAN_SYMP_3"/>
    <property type="match status" value="1"/>
</dbReference>
<feature type="transmembrane region" description="Helical" evidence="11">
    <location>
        <begin position="533"/>
        <end position="552"/>
    </location>
</feature>
<keyword evidence="9" id="KW-0915">Sodium</keyword>
<sequence length="668" mass="74985">MSRKTSLENGQSVVEMNPLSGDENGTIQVHVPVKEERAAWDNKIQFIMSVISYGVGLGNVWRFPYLCQQNGGGAFLIPYFIMLVLEGVPVFLIELGIGQKLRLGSIGVWQKIHPWIGGIGIGSTVISFLVGLYYNTIIAWCLYYFFNSFQGTLPWAECPLVNGTEVEECYKSSATAYFWYRKAIDISPTIAESGGLKWWMVLSLFAAWIITYLCMMRGIQSSGKVVYFTATFPYVVLIIFFGRAITLKGSDIGIIHMFTPKMERLFDAAVWLDAATQVFYSLGLAFGSLISFSSYNPPKNDCKRDVIVVSIVNSLTSVLSCLVVFAVLGFKATMNFDKCIDRNIEHLLTFDEYKYTYTTANMTHEDYHEIVSKMDNTTIYGLLECDLQELLNQAAEGTGLAFIVFTQAIVEFPGAPFWSIIFFMMLLTLGLGSMFGTLEGVVGNIFDMNLISRVRKEVVSGIICIISFLIGLIFCTGAGEYWVTVFDNYAGSMGLLMIAFFEVIGVIYVYGCRKFCDDIEDMVGDRPNIVWQILWRFVSPSIMFVVFVSSLISKIQNPPKYAAWDAHKGETEEVHYPNWVGAICVILSISSLLPILIVFLTKVFKCQKDDTHVSIKRIETTISTTGMMENMEDLDYRDIDTDPPMGDFEESGLGESTLQIPIRNFSRP</sequence>
<reference evidence="13" key="1">
    <citation type="submission" date="2011-05" db="EMBL/GenBank/DDBJ databases">
        <authorList>
            <person name="Richards S.R."/>
            <person name="Qu J."/>
            <person name="Jiang H."/>
            <person name="Jhangiani S.N."/>
            <person name="Agravi P."/>
            <person name="Goodspeed R."/>
            <person name="Gross S."/>
            <person name="Mandapat C."/>
            <person name="Jackson L."/>
            <person name="Mathew T."/>
            <person name="Pu L."/>
            <person name="Thornton R."/>
            <person name="Saada N."/>
            <person name="Wilczek-Boney K.B."/>
            <person name="Lee S."/>
            <person name="Kovar C."/>
            <person name="Wu Y."/>
            <person name="Scherer S.E."/>
            <person name="Worley K.C."/>
            <person name="Muzny D.M."/>
            <person name="Gibbs R."/>
        </authorList>
    </citation>
    <scope>NUCLEOTIDE SEQUENCE</scope>
    <source>
        <strain evidence="13">Brora</strain>
    </source>
</reference>
<accession>T1J4W5</accession>
<dbReference type="STRING" id="126957.T1J4W5"/>
<feature type="binding site" evidence="9">
    <location>
        <position position="55"/>
    </location>
    <ligand>
        <name>Na(+)</name>
        <dbReference type="ChEBI" id="CHEBI:29101"/>
        <label>1</label>
    </ligand>
</feature>
<comment type="similarity">
    <text evidence="2 10">Belongs to the sodium:neurotransmitter symporter (SNF) (TC 2.A.22) family.</text>
</comment>
<dbReference type="GO" id="GO:0046872">
    <property type="term" value="F:metal ion binding"/>
    <property type="evidence" value="ECO:0007669"/>
    <property type="project" value="UniProtKB-KW"/>
</dbReference>
<feature type="transmembrane region" description="Helical" evidence="11">
    <location>
        <begin position="265"/>
        <end position="286"/>
    </location>
</feature>
<dbReference type="GO" id="GO:0005283">
    <property type="term" value="F:amino acid:sodium symporter activity"/>
    <property type="evidence" value="ECO:0007669"/>
    <property type="project" value="TreeGrafter"/>
</dbReference>
<dbReference type="NCBIfam" id="NF037979">
    <property type="entry name" value="Na_transp"/>
    <property type="match status" value="1"/>
</dbReference>
<evidence type="ECO:0000256" key="9">
    <source>
        <dbReference type="PIRSR" id="PIRSR600175-1"/>
    </source>
</evidence>
<feature type="transmembrane region" description="Helical" evidence="11">
    <location>
        <begin position="306"/>
        <end position="328"/>
    </location>
</feature>
<dbReference type="PRINTS" id="PR01206">
    <property type="entry name" value="ORPHTRNSPORT"/>
</dbReference>
<keyword evidence="4 10" id="KW-0812">Transmembrane</keyword>
<dbReference type="InterPro" id="IPR002438">
    <property type="entry name" value="Neutral_aa_SLC6"/>
</dbReference>
<feature type="transmembrane region" description="Helical" evidence="11">
    <location>
        <begin position="75"/>
        <end position="97"/>
    </location>
</feature>
<feature type="binding site" evidence="9">
    <location>
        <position position="433"/>
    </location>
    <ligand>
        <name>Na(+)</name>
        <dbReference type="ChEBI" id="CHEBI:29101"/>
        <label>1</label>
    </ligand>
</feature>
<feature type="binding site" evidence="9">
    <location>
        <position position="281"/>
    </location>
    <ligand>
        <name>Na(+)</name>
        <dbReference type="ChEBI" id="CHEBI:29101"/>
        <label>1</label>
    </ligand>
</feature>
<dbReference type="SUPFAM" id="SSF161070">
    <property type="entry name" value="SNF-like"/>
    <property type="match status" value="1"/>
</dbReference>
<evidence type="ECO:0000256" key="8">
    <source>
        <dbReference type="ARBA" id="ARBA00023180"/>
    </source>
</evidence>
<evidence type="ECO:0000256" key="7">
    <source>
        <dbReference type="ARBA" id="ARBA00023136"/>
    </source>
</evidence>
<dbReference type="Pfam" id="PF00209">
    <property type="entry name" value="SNF"/>
    <property type="match status" value="1"/>
</dbReference>
<feature type="binding site" evidence="9">
    <location>
        <position position="59"/>
    </location>
    <ligand>
        <name>Na(+)</name>
        <dbReference type="ChEBI" id="CHEBI:29101"/>
        <label>1</label>
    </ligand>
</feature>
<comment type="subcellular location">
    <subcellularLocation>
        <location evidence="1">Membrane</location>
        <topology evidence="1">Multi-pass membrane protein</topology>
    </subcellularLocation>
</comment>
<dbReference type="EMBL" id="JH431850">
    <property type="status" value="NOT_ANNOTATED_CDS"/>
    <property type="molecule type" value="Genomic_DNA"/>
</dbReference>
<name>T1J4W5_STRMM</name>
<keyword evidence="13" id="KW-1185">Reference proteome</keyword>
<evidence type="ECO:0000256" key="2">
    <source>
        <dbReference type="ARBA" id="ARBA00006459"/>
    </source>
</evidence>
<dbReference type="PhylomeDB" id="T1J4W5"/>
<evidence type="ECO:0000256" key="6">
    <source>
        <dbReference type="ARBA" id="ARBA00022989"/>
    </source>
</evidence>
<dbReference type="GO" id="GO:0015179">
    <property type="term" value="F:L-amino acid transmembrane transporter activity"/>
    <property type="evidence" value="ECO:0007669"/>
    <property type="project" value="TreeGrafter"/>
</dbReference>
<evidence type="ECO:0000256" key="1">
    <source>
        <dbReference type="ARBA" id="ARBA00004141"/>
    </source>
</evidence>
<keyword evidence="8" id="KW-0325">Glycoprotein</keyword>
<organism evidence="12 13">
    <name type="scientific">Strigamia maritima</name>
    <name type="common">European centipede</name>
    <name type="synonym">Geophilus maritimus</name>
    <dbReference type="NCBI Taxonomy" id="126957"/>
    <lineage>
        <taxon>Eukaryota</taxon>
        <taxon>Metazoa</taxon>
        <taxon>Ecdysozoa</taxon>
        <taxon>Arthropoda</taxon>
        <taxon>Myriapoda</taxon>
        <taxon>Chilopoda</taxon>
        <taxon>Pleurostigmophora</taxon>
        <taxon>Geophilomorpha</taxon>
        <taxon>Linotaeniidae</taxon>
        <taxon>Strigamia</taxon>
    </lineage>
</organism>
<evidence type="ECO:0000313" key="12">
    <source>
        <dbReference type="EnsemblMetazoa" id="SMAR008662-PA"/>
    </source>
</evidence>
<dbReference type="PANTHER" id="PTHR11616:SF236">
    <property type="entry name" value="TRANSPORTER"/>
    <property type="match status" value="1"/>
</dbReference>
<keyword evidence="3 10" id="KW-0813">Transport</keyword>
<dbReference type="GO" id="GO:0005886">
    <property type="term" value="C:plasma membrane"/>
    <property type="evidence" value="ECO:0007669"/>
    <property type="project" value="InterPro"/>
</dbReference>
<dbReference type="PROSITE" id="PS00610">
    <property type="entry name" value="NA_NEUROTRAN_SYMP_1"/>
    <property type="match status" value="1"/>
</dbReference>
<dbReference type="GO" id="GO:0015187">
    <property type="term" value="F:glycine transmembrane transporter activity"/>
    <property type="evidence" value="ECO:0007669"/>
    <property type="project" value="TreeGrafter"/>
</dbReference>
<reference evidence="12" key="2">
    <citation type="submission" date="2015-02" db="UniProtKB">
        <authorList>
            <consortium name="EnsemblMetazoa"/>
        </authorList>
    </citation>
    <scope>IDENTIFICATION</scope>
</reference>
<feature type="transmembrane region" description="Helical" evidence="11">
    <location>
        <begin position="458"/>
        <end position="483"/>
    </location>
</feature>
<feature type="transmembrane region" description="Helical" evidence="11">
    <location>
        <begin position="579"/>
        <end position="600"/>
    </location>
</feature>
<keyword evidence="5 10" id="KW-0769">Symport</keyword>